<sequence length="312" mass="35853">MIVIRQYNKDTDFDIWNNFVVGAKNSLFMHDRNFMDYHADRFVDNSLMFFDDEDLLALLPCNKKDNVLYSHGGLTYGGFITDTSMKQHKMLDCFEVLKEYMKQNGFKSIIYKTIPYCYDTNASQEDLYALFRNNAKVLKIEASTLVDFMYPIKMPKGRKAQIGRAKREGVTIELSTDYESFIELENQVLSEHHNTKAVHTGAELTKLHNNFPDKIELYAAMYQGKMIAGTVVFVYNNVIHTQYMAANPIAREIGALDYAVSEVIAKYKESKRYLDFGISTEEAGQILNEGLISQKEGFGGRTIAYQTWQLDI</sequence>
<dbReference type="STRING" id="225004.SAMN02745152_00866"/>
<dbReference type="SUPFAM" id="SSF55729">
    <property type="entry name" value="Acyl-CoA N-acyltransferases (Nat)"/>
    <property type="match status" value="1"/>
</dbReference>
<dbReference type="GeneID" id="303367124"/>
<dbReference type="AlphaFoldDB" id="A0A1T4MIW4"/>
<dbReference type="EMBL" id="FUXC01000004">
    <property type="protein sequence ID" value="SJZ66698.1"/>
    <property type="molecule type" value="Genomic_DNA"/>
</dbReference>
<accession>A0A1T4MIW4</accession>
<dbReference type="InterPro" id="IPR016181">
    <property type="entry name" value="Acyl_CoA_acyltransferase"/>
</dbReference>
<dbReference type="InterPro" id="IPR038740">
    <property type="entry name" value="BioF2-like_GNAT_dom"/>
</dbReference>
<keyword evidence="3" id="KW-1185">Reference proteome</keyword>
<dbReference type="RefSeq" id="WP_078930622.1">
    <property type="nucleotide sequence ID" value="NZ_FUXC01000004.1"/>
</dbReference>
<evidence type="ECO:0000313" key="3">
    <source>
        <dbReference type="Proteomes" id="UP000190395"/>
    </source>
</evidence>
<dbReference type="Pfam" id="PF13480">
    <property type="entry name" value="Acetyltransf_6"/>
    <property type="match status" value="1"/>
</dbReference>
<evidence type="ECO:0000259" key="1">
    <source>
        <dbReference type="Pfam" id="PF13480"/>
    </source>
</evidence>
<protein>
    <submittedName>
        <fullName evidence="2">Acetyltransferase (GNAT) domain-containing protein</fullName>
    </submittedName>
</protein>
<dbReference type="PANTHER" id="PTHR36174:SF1">
    <property type="entry name" value="LIPID II:GLYCINE GLYCYLTRANSFERASE"/>
    <property type="match status" value="1"/>
</dbReference>
<dbReference type="Gene3D" id="3.40.630.30">
    <property type="match status" value="1"/>
</dbReference>
<keyword evidence="2" id="KW-0808">Transferase</keyword>
<gene>
    <name evidence="2" type="ORF">SAMN02745152_00866</name>
</gene>
<dbReference type="PANTHER" id="PTHR36174">
    <property type="entry name" value="LIPID II:GLYCINE GLYCYLTRANSFERASE"/>
    <property type="match status" value="1"/>
</dbReference>
<proteinExistence type="predicted"/>
<dbReference type="GO" id="GO:0016740">
    <property type="term" value="F:transferase activity"/>
    <property type="evidence" value="ECO:0007669"/>
    <property type="project" value="UniProtKB-KW"/>
</dbReference>
<evidence type="ECO:0000313" key="2">
    <source>
        <dbReference type="EMBL" id="SJZ66698.1"/>
    </source>
</evidence>
<reference evidence="2 3" key="1">
    <citation type="submission" date="2017-02" db="EMBL/GenBank/DDBJ databases">
        <authorList>
            <person name="Peterson S.W."/>
        </authorList>
    </citation>
    <scope>NUCLEOTIDE SEQUENCE [LARGE SCALE GENOMIC DNA]</scope>
    <source>
        <strain evidence="2 3">ATCC BAA-909</strain>
    </source>
</reference>
<dbReference type="OrthoDB" id="9808687at2"/>
<dbReference type="InterPro" id="IPR050644">
    <property type="entry name" value="PG_Glycine_Bridge_Synth"/>
</dbReference>
<name>A0A1T4MIW4_9SPIR</name>
<dbReference type="Proteomes" id="UP000190395">
    <property type="component" value="Unassembled WGS sequence"/>
</dbReference>
<organism evidence="2 3">
    <name type="scientific">Treponema berlinense</name>
    <dbReference type="NCBI Taxonomy" id="225004"/>
    <lineage>
        <taxon>Bacteria</taxon>
        <taxon>Pseudomonadati</taxon>
        <taxon>Spirochaetota</taxon>
        <taxon>Spirochaetia</taxon>
        <taxon>Spirochaetales</taxon>
        <taxon>Treponemataceae</taxon>
        <taxon>Treponema</taxon>
    </lineage>
</organism>
<feature type="domain" description="BioF2-like acetyltransferase" evidence="1">
    <location>
        <begin position="170"/>
        <end position="281"/>
    </location>
</feature>